<evidence type="ECO:0000259" key="2">
    <source>
        <dbReference type="Pfam" id="PF00327"/>
    </source>
</evidence>
<dbReference type="AlphaFoldDB" id="A0A139B076"/>
<proteinExistence type="inferred from homology"/>
<comment type="similarity">
    <text evidence="1">Belongs to the universal ribosomal protein uL30 family.</text>
</comment>
<gene>
    <name evidence="3" type="ORF">M427DRAFT_50706</name>
</gene>
<dbReference type="Proteomes" id="UP000070544">
    <property type="component" value="Unassembled WGS sequence"/>
</dbReference>
<dbReference type="SUPFAM" id="SSF55129">
    <property type="entry name" value="Ribosomal protein L30p/L7e"/>
    <property type="match status" value="1"/>
</dbReference>
<sequence>MAFYVHSARRMSAIVERGGTLGWISQQSWKASFSFVVSPPPYSRSLSTAAPSISPISSTSPHFIDPLSTSRSTSDPNLKYTHYAVTLKRSLIGVPHTTAAIAKRLGLTKRERTVYLPISASAAGQILKLKELVSVRNLTELPDLRAVKEARKPPRGYTVIGRLVGTKFIPR</sequence>
<evidence type="ECO:0000256" key="1">
    <source>
        <dbReference type="ARBA" id="ARBA00007594"/>
    </source>
</evidence>
<evidence type="ECO:0000313" key="4">
    <source>
        <dbReference type="Proteomes" id="UP000070544"/>
    </source>
</evidence>
<name>A0A139B076_GONPJ</name>
<reference evidence="3 4" key="1">
    <citation type="journal article" date="2015" name="Genome Biol. Evol.">
        <title>Phylogenomic analyses indicate that early fungi evolved digesting cell walls of algal ancestors of land plants.</title>
        <authorList>
            <person name="Chang Y."/>
            <person name="Wang S."/>
            <person name="Sekimoto S."/>
            <person name="Aerts A.L."/>
            <person name="Choi C."/>
            <person name="Clum A."/>
            <person name="LaButti K.M."/>
            <person name="Lindquist E.A."/>
            <person name="Yee Ngan C."/>
            <person name="Ohm R.A."/>
            <person name="Salamov A.A."/>
            <person name="Grigoriev I.V."/>
            <person name="Spatafora J.W."/>
            <person name="Berbee M.L."/>
        </authorList>
    </citation>
    <scope>NUCLEOTIDE SEQUENCE [LARGE SCALE GENOMIC DNA]</scope>
    <source>
        <strain evidence="3 4">JEL478</strain>
    </source>
</reference>
<dbReference type="Pfam" id="PF00327">
    <property type="entry name" value="Ribosomal_L30"/>
    <property type="match status" value="1"/>
</dbReference>
<feature type="domain" description="Large ribosomal subunit protein uL30-like ferredoxin-like fold" evidence="2">
    <location>
        <begin position="83"/>
        <end position="133"/>
    </location>
</feature>
<dbReference type="Gene3D" id="3.30.1390.20">
    <property type="entry name" value="Ribosomal protein L30, ferredoxin-like fold domain"/>
    <property type="match status" value="1"/>
</dbReference>
<accession>A0A139B076</accession>
<protein>
    <recommendedName>
        <fullName evidence="2">Large ribosomal subunit protein uL30-like ferredoxin-like fold domain-containing protein</fullName>
    </recommendedName>
</protein>
<dbReference type="OMA" id="THFRITQ"/>
<dbReference type="OrthoDB" id="509901at2759"/>
<dbReference type="InterPro" id="IPR016082">
    <property type="entry name" value="Ribosomal_uL30_ferredoxin-like"/>
</dbReference>
<keyword evidence="4" id="KW-1185">Reference proteome</keyword>
<dbReference type="EMBL" id="KQ965731">
    <property type="protein sequence ID" value="KXS22374.1"/>
    <property type="molecule type" value="Genomic_DNA"/>
</dbReference>
<dbReference type="STRING" id="1344416.A0A139B076"/>
<organism evidence="3 4">
    <name type="scientific">Gonapodya prolifera (strain JEL478)</name>
    <name type="common">Monoblepharis prolifera</name>
    <dbReference type="NCBI Taxonomy" id="1344416"/>
    <lineage>
        <taxon>Eukaryota</taxon>
        <taxon>Fungi</taxon>
        <taxon>Fungi incertae sedis</taxon>
        <taxon>Chytridiomycota</taxon>
        <taxon>Chytridiomycota incertae sedis</taxon>
        <taxon>Monoblepharidomycetes</taxon>
        <taxon>Monoblepharidales</taxon>
        <taxon>Gonapodyaceae</taxon>
        <taxon>Gonapodya</taxon>
    </lineage>
</organism>
<evidence type="ECO:0000313" key="3">
    <source>
        <dbReference type="EMBL" id="KXS22374.1"/>
    </source>
</evidence>
<dbReference type="InterPro" id="IPR036919">
    <property type="entry name" value="Ribo_uL30_ferredoxin-like_sf"/>
</dbReference>